<organism evidence="1 2">
    <name type="scientific">SAR86 cluster bacterium</name>
    <dbReference type="NCBI Taxonomy" id="2030880"/>
    <lineage>
        <taxon>Bacteria</taxon>
        <taxon>Pseudomonadati</taxon>
        <taxon>Pseudomonadota</taxon>
        <taxon>Gammaproteobacteria</taxon>
        <taxon>SAR86 cluster</taxon>
    </lineage>
</organism>
<accession>A0A2A5ANC9</accession>
<evidence type="ECO:0008006" key="3">
    <source>
        <dbReference type="Google" id="ProtNLM"/>
    </source>
</evidence>
<name>A0A2A5ANC9_9GAMM</name>
<gene>
    <name evidence="1" type="ORF">COA96_15875</name>
</gene>
<proteinExistence type="predicted"/>
<reference evidence="2" key="1">
    <citation type="submission" date="2017-08" db="EMBL/GenBank/DDBJ databases">
        <title>A dynamic microbial community with high functional redundancy inhabits the cold, oxic subseafloor aquifer.</title>
        <authorList>
            <person name="Tully B.J."/>
            <person name="Wheat C.G."/>
            <person name="Glazer B.T."/>
            <person name="Huber J.A."/>
        </authorList>
    </citation>
    <scope>NUCLEOTIDE SEQUENCE [LARGE SCALE GENOMIC DNA]</scope>
</reference>
<evidence type="ECO:0000313" key="1">
    <source>
        <dbReference type="EMBL" id="PCJ20268.1"/>
    </source>
</evidence>
<protein>
    <recommendedName>
        <fullName evidence="3">DUF4145 domain-containing protein</fullName>
    </recommendedName>
</protein>
<evidence type="ECO:0000313" key="2">
    <source>
        <dbReference type="Proteomes" id="UP000218327"/>
    </source>
</evidence>
<dbReference type="AlphaFoldDB" id="A0A2A5ANC9"/>
<dbReference type="EMBL" id="NVVJ01000080">
    <property type="protein sequence ID" value="PCJ20268.1"/>
    <property type="molecule type" value="Genomic_DNA"/>
</dbReference>
<sequence length="172" mass="19568">MLDENITQTLSKIKLFNDELRAKNPPPEDTGHSTEQPIIYMSLVQGTRGYIEKLSHQINGTYENGWYDGCAVLIRRLIETLIIECFESKNISHKIKNSIGDFVYLSDLIAATLSESSWNIGRNAKKSLKALKDIGDKSAHSRRFIAQRRDIDKVMADIRNVVQELIYLASLK</sequence>
<dbReference type="Proteomes" id="UP000218327">
    <property type="component" value="Unassembled WGS sequence"/>
</dbReference>
<comment type="caution">
    <text evidence="1">The sequence shown here is derived from an EMBL/GenBank/DDBJ whole genome shotgun (WGS) entry which is preliminary data.</text>
</comment>